<comment type="caution">
    <text evidence="1">The sequence shown here is derived from an EMBL/GenBank/DDBJ whole genome shotgun (WGS) entry which is preliminary data.</text>
</comment>
<name>A0A2B7WXW6_9EURO</name>
<sequence>MSIDLPGVRAISSITKSSEKSRETDQKPEGIKCKDDGKLFSFEISTVIFTSLLFGGQAANSPGTEHQGKGGPRIIQALLELFVKDGLCSAVTQQSCGPRLYDMSLDFIVYFDQHPHHMRTNINRPLRLIFNYQLPNSR</sequence>
<reference evidence="1 2" key="1">
    <citation type="submission" date="2017-10" db="EMBL/GenBank/DDBJ databases">
        <title>Comparative genomics in systemic dimorphic fungi from Ajellomycetaceae.</title>
        <authorList>
            <person name="Munoz J.F."/>
            <person name="Mcewen J.G."/>
            <person name="Clay O.K."/>
            <person name="Cuomo C.A."/>
        </authorList>
    </citation>
    <scope>NUCLEOTIDE SEQUENCE [LARGE SCALE GENOMIC DNA]</scope>
    <source>
        <strain evidence="1 2">UAMH130</strain>
    </source>
</reference>
<keyword evidence="2" id="KW-1185">Reference proteome</keyword>
<gene>
    <name evidence="1" type="ORF">GX51_05293</name>
</gene>
<dbReference type="EMBL" id="PDNC01000073">
    <property type="protein sequence ID" value="PGH01361.1"/>
    <property type="molecule type" value="Genomic_DNA"/>
</dbReference>
<organism evidence="1 2">
    <name type="scientific">Blastomyces parvus</name>
    <dbReference type="NCBI Taxonomy" id="2060905"/>
    <lineage>
        <taxon>Eukaryota</taxon>
        <taxon>Fungi</taxon>
        <taxon>Dikarya</taxon>
        <taxon>Ascomycota</taxon>
        <taxon>Pezizomycotina</taxon>
        <taxon>Eurotiomycetes</taxon>
        <taxon>Eurotiomycetidae</taxon>
        <taxon>Onygenales</taxon>
        <taxon>Ajellomycetaceae</taxon>
        <taxon>Blastomyces</taxon>
    </lineage>
</organism>
<accession>A0A2B7WXW6</accession>
<dbReference type="AlphaFoldDB" id="A0A2B7WXW6"/>
<evidence type="ECO:0000313" key="2">
    <source>
        <dbReference type="Proteomes" id="UP000224080"/>
    </source>
</evidence>
<proteinExistence type="predicted"/>
<protein>
    <submittedName>
        <fullName evidence="1">Uncharacterized protein</fullName>
    </submittedName>
</protein>
<evidence type="ECO:0000313" key="1">
    <source>
        <dbReference type="EMBL" id="PGH01361.1"/>
    </source>
</evidence>
<dbReference type="Proteomes" id="UP000224080">
    <property type="component" value="Unassembled WGS sequence"/>
</dbReference>